<dbReference type="EMBL" id="JABXYM010000001">
    <property type="protein sequence ID" value="MCR6098404.1"/>
    <property type="molecule type" value="Genomic_DNA"/>
</dbReference>
<reference evidence="7" key="1">
    <citation type="submission" date="2020-06" db="EMBL/GenBank/DDBJ databases">
        <title>Insight into the genomes of haloalkaliphilic bacilli from Kenyan soda lakes.</title>
        <authorList>
            <person name="Mwirichia R."/>
            <person name="Villamizar G.C."/>
            <person name="Poehlein A."/>
            <person name="Mugweru J."/>
            <person name="Kipnyargis A."/>
            <person name="Kiplimo D."/>
            <person name="Orwa P."/>
            <person name="Daniel R."/>
        </authorList>
    </citation>
    <scope>NUCLEOTIDE SEQUENCE</scope>
    <source>
        <strain evidence="7">B1096_S55</strain>
    </source>
</reference>
<proteinExistence type="predicted"/>
<dbReference type="Proteomes" id="UP001057753">
    <property type="component" value="Unassembled WGS sequence"/>
</dbReference>
<keyword evidence="5 6" id="KW-0472">Membrane</keyword>
<dbReference type="InterPro" id="IPR002797">
    <property type="entry name" value="Polysacc_synth"/>
</dbReference>
<keyword evidence="2" id="KW-1003">Cell membrane</keyword>
<feature type="transmembrane region" description="Helical" evidence="6">
    <location>
        <begin position="496"/>
        <end position="514"/>
    </location>
</feature>
<evidence type="ECO:0000256" key="5">
    <source>
        <dbReference type="ARBA" id="ARBA00023136"/>
    </source>
</evidence>
<feature type="transmembrane region" description="Helical" evidence="6">
    <location>
        <begin position="168"/>
        <end position="186"/>
    </location>
</feature>
<dbReference type="PIRSF" id="PIRSF038958">
    <property type="entry name" value="PG_synth_SpoVB"/>
    <property type="match status" value="1"/>
</dbReference>
<accession>A0A9Q4G122</accession>
<comment type="subcellular location">
    <subcellularLocation>
        <location evidence="1">Cell membrane</location>
        <topology evidence="1">Multi-pass membrane protein</topology>
    </subcellularLocation>
</comment>
<feature type="transmembrane region" description="Helical" evidence="6">
    <location>
        <begin position="462"/>
        <end position="484"/>
    </location>
</feature>
<keyword evidence="8" id="KW-1185">Reference proteome</keyword>
<feature type="transmembrane region" description="Helical" evidence="6">
    <location>
        <begin position="192"/>
        <end position="218"/>
    </location>
</feature>
<organism evidence="7 8">
    <name type="scientific">Salipaludibacillus agaradhaerens</name>
    <name type="common">Bacillus agaradhaerens</name>
    <dbReference type="NCBI Taxonomy" id="76935"/>
    <lineage>
        <taxon>Bacteria</taxon>
        <taxon>Bacillati</taxon>
        <taxon>Bacillota</taxon>
        <taxon>Bacilli</taxon>
        <taxon>Bacillales</taxon>
        <taxon>Bacillaceae</taxon>
    </lineage>
</organism>
<evidence type="ECO:0000256" key="4">
    <source>
        <dbReference type="ARBA" id="ARBA00022989"/>
    </source>
</evidence>
<protein>
    <submittedName>
        <fullName evidence="7">Polysaccharide biosynthesis protein</fullName>
    </submittedName>
</protein>
<keyword evidence="3 6" id="KW-0812">Transmembrane</keyword>
<evidence type="ECO:0000256" key="6">
    <source>
        <dbReference type="SAM" id="Phobius"/>
    </source>
</evidence>
<gene>
    <name evidence="7" type="ORF">HXA33_17960</name>
</gene>
<dbReference type="InterPro" id="IPR024923">
    <property type="entry name" value="PG_synth_SpoVB"/>
</dbReference>
<feature type="transmembrane region" description="Helical" evidence="6">
    <location>
        <begin position="248"/>
        <end position="267"/>
    </location>
</feature>
<feature type="transmembrane region" description="Helical" evidence="6">
    <location>
        <begin position="55"/>
        <end position="77"/>
    </location>
</feature>
<sequence>MEGQRHHGTNQLTWVKGAVYLSLAAFIAKGLSALYKIPYQNITGDQGFYVYQQVYPIYGIAFVLGTYGFPLVISRMVAKEHTGRSLNEQILNTDRLMFVFISLLFLHTLIGGIVMIMAKPLAIVMGDPNLTAAIRWIGPSFFLIPFLALGRGVYQGIGAATPSAISQVLEQAVRVTVILLIAIIAMKQGDPYLAGTSAGIGAVAGGLAGVALFLLLALKYRQSLTLSLSPLKMKREWSRVWRADLKDLLLSGTFVSISAMVLVIFQLTDTFTVFRQLITSGLSHSDAAIHKGIYDRGWPLVQFGAVVTTVFSYAAVPVIAKAYEQKDFTEVKSDITRSIKVCIVFGGAAATGMSVIMPSLNKMMFMDQEGTVVLQVFAWLVFFGALFMTIAALLHAVGKSGHSALVLLVGCAVKLILNWWLIGEIGILGAAVSSVIAMTGMVLLSVYILSNYRLWRPFPLSFWMKWVVSLAIMTLVVNLYLWGFSALTIEGRLNEAIKAVTASVFGGVIFLFLIKQFSILTQDEWEALPKIGRKIPYKVKGSKS</sequence>
<feature type="transmembrane region" description="Helical" evidence="6">
    <location>
        <begin position="428"/>
        <end position="450"/>
    </location>
</feature>
<dbReference type="PANTHER" id="PTHR30250">
    <property type="entry name" value="PST FAMILY PREDICTED COLANIC ACID TRANSPORTER"/>
    <property type="match status" value="1"/>
</dbReference>
<feature type="transmembrane region" description="Helical" evidence="6">
    <location>
        <begin position="341"/>
        <end position="360"/>
    </location>
</feature>
<evidence type="ECO:0000313" key="7">
    <source>
        <dbReference type="EMBL" id="MCR6098404.1"/>
    </source>
</evidence>
<evidence type="ECO:0000256" key="2">
    <source>
        <dbReference type="ARBA" id="ARBA00022475"/>
    </source>
</evidence>
<evidence type="ECO:0000256" key="3">
    <source>
        <dbReference type="ARBA" id="ARBA00022692"/>
    </source>
</evidence>
<dbReference type="Pfam" id="PF01943">
    <property type="entry name" value="Polysacc_synt"/>
    <property type="match status" value="1"/>
</dbReference>
<dbReference type="CDD" id="cd13124">
    <property type="entry name" value="MATE_SpoVB_like"/>
    <property type="match status" value="1"/>
</dbReference>
<dbReference type="InterPro" id="IPR050833">
    <property type="entry name" value="Poly_Biosynth_Transport"/>
</dbReference>
<feature type="transmembrane region" description="Helical" evidence="6">
    <location>
        <begin position="12"/>
        <end position="35"/>
    </location>
</feature>
<name>A0A9Q4G122_SALAG</name>
<comment type="caution">
    <text evidence="7">The sequence shown here is derived from an EMBL/GenBank/DDBJ whole genome shotgun (WGS) entry which is preliminary data.</text>
</comment>
<dbReference type="PANTHER" id="PTHR30250:SF29">
    <property type="entry name" value="POLYSACCHARIDE BIOSYNTHESIS PROTEIN C-TERMINAL DOMAIN-CONTAINING PROTEIN"/>
    <property type="match status" value="1"/>
</dbReference>
<dbReference type="RefSeq" id="WP_257822713.1">
    <property type="nucleotide sequence ID" value="NZ_JABXYM010000001.1"/>
</dbReference>
<feature type="transmembrane region" description="Helical" evidence="6">
    <location>
        <begin position="98"/>
        <end position="118"/>
    </location>
</feature>
<evidence type="ECO:0000313" key="8">
    <source>
        <dbReference type="Proteomes" id="UP001057753"/>
    </source>
</evidence>
<feature type="transmembrane region" description="Helical" evidence="6">
    <location>
        <begin position="372"/>
        <end position="397"/>
    </location>
</feature>
<feature type="transmembrane region" description="Helical" evidence="6">
    <location>
        <begin position="300"/>
        <end position="320"/>
    </location>
</feature>
<dbReference type="GO" id="GO:0005886">
    <property type="term" value="C:plasma membrane"/>
    <property type="evidence" value="ECO:0007669"/>
    <property type="project" value="UniProtKB-SubCell"/>
</dbReference>
<dbReference type="AlphaFoldDB" id="A0A9Q4G122"/>
<evidence type="ECO:0000256" key="1">
    <source>
        <dbReference type="ARBA" id="ARBA00004651"/>
    </source>
</evidence>
<keyword evidence="4 6" id="KW-1133">Transmembrane helix</keyword>
<feature type="transmembrane region" description="Helical" evidence="6">
    <location>
        <begin position="404"/>
        <end position="422"/>
    </location>
</feature>
<feature type="transmembrane region" description="Helical" evidence="6">
    <location>
        <begin position="130"/>
        <end position="148"/>
    </location>
</feature>